<dbReference type="OrthoDB" id="26371at2759"/>
<sequence length="117" mass="13137">MVSRSVDHTGRNRHSLHEDELEQEAHGTPTQTHGKSHHQYHHNNSGSKGALLAAGSVLTPASSSRNASGNLRYTQFEKLLEKEVVDLDQLRKLSWGGVPTKHRPTVWRLLLVRLFSL</sequence>
<evidence type="ECO:0000256" key="1">
    <source>
        <dbReference type="SAM" id="MobiDB-lite"/>
    </source>
</evidence>
<organism evidence="2 3">
    <name type="scientific">Phytophthora fragariaefolia</name>
    <dbReference type="NCBI Taxonomy" id="1490495"/>
    <lineage>
        <taxon>Eukaryota</taxon>
        <taxon>Sar</taxon>
        <taxon>Stramenopiles</taxon>
        <taxon>Oomycota</taxon>
        <taxon>Peronosporomycetes</taxon>
        <taxon>Peronosporales</taxon>
        <taxon>Peronosporaceae</taxon>
        <taxon>Phytophthora</taxon>
    </lineage>
</organism>
<feature type="compositionally biased region" description="Basic and acidic residues" evidence="1">
    <location>
        <begin position="1"/>
        <end position="18"/>
    </location>
</feature>
<dbReference type="EMBL" id="BSXT01000351">
    <property type="protein sequence ID" value="GMF25272.1"/>
    <property type="molecule type" value="Genomic_DNA"/>
</dbReference>
<evidence type="ECO:0000313" key="3">
    <source>
        <dbReference type="Proteomes" id="UP001165121"/>
    </source>
</evidence>
<dbReference type="SUPFAM" id="SSF47923">
    <property type="entry name" value="Ypt/Rab-GAP domain of gyp1p"/>
    <property type="match status" value="1"/>
</dbReference>
<dbReference type="InterPro" id="IPR035969">
    <property type="entry name" value="Rab-GAP_TBC_sf"/>
</dbReference>
<feature type="region of interest" description="Disordered" evidence="1">
    <location>
        <begin position="1"/>
        <end position="53"/>
    </location>
</feature>
<reference evidence="2" key="1">
    <citation type="submission" date="2023-04" db="EMBL/GenBank/DDBJ databases">
        <title>Phytophthora fragariaefolia NBRC 109709.</title>
        <authorList>
            <person name="Ichikawa N."/>
            <person name="Sato H."/>
            <person name="Tonouchi N."/>
        </authorList>
    </citation>
    <scope>NUCLEOTIDE SEQUENCE</scope>
    <source>
        <strain evidence="2">NBRC 109709</strain>
    </source>
</reference>
<dbReference type="Gene3D" id="1.10.10.750">
    <property type="entry name" value="Ypt/Rab-GAP domain of gyp1p, domain 1"/>
    <property type="match status" value="1"/>
</dbReference>
<keyword evidence="3" id="KW-1185">Reference proteome</keyword>
<dbReference type="Proteomes" id="UP001165121">
    <property type="component" value="Unassembled WGS sequence"/>
</dbReference>
<accession>A0A9W6X0C3</accession>
<comment type="caution">
    <text evidence="2">The sequence shown here is derived from an EMBL/GenBank/DDBJ whole genome shotgun (WGS) entry which is preliminary data.</text>
</comment>
<proteinExistence type="predicted"/>
<dbReference type="AlphaFoldDB" id="A0A9W6X0C3"/>
<protein>
    <submittedName>
        <fullName evidence="2">Unnamed protein product</fullName>
    </submittedName>
</protein>
<name>A0A9W6X0C3_9STRA</name>
<gene>
    <name evidence="2" type="ORF">Pfra01_000449000</name>
</gene>
<evidence type="ECO:0000313" key="2">
    <source>
        <dbReference type="EMBL" id="GMF25272.1"/>
    </source>
</evidence>